<dbReference type="GO" id="GO:0045892">
    <property type="term" value="P:negative regulation of DNA-templated transcription"/>
    <property type="evidence" value="ECO:0007669"/>
    <property type="project" value="TreeGrafter"/>
</dbReference>
<dbReference type="RefSeq" id="WP_091212657.1">
    <property type="nucleotide sequence ID" value="NZ_FOCL01000006.1"/>
</dbReference>
<dbReference type="Gene3D" id="1.20.120.330">
    <property type="entry name" value="Nucleotidyltransferases domain 2"/>
    <property type="match status" value="1"/>
</dbReference>
<name>A0A1H8MP36_9SPHI</name>
<dbReference type="InterPro" id="IPR007761">
    <property type="entry name" value="MtlR-like"/>
</dbReference>
<dbReference type="AlphaFoldDB" id="A0A1H8MP36"/>
<dbReference type="PANTHER" id="PTHR37941:SF1">
    <property type="entry name" value="FUMARASE E-RELATED"/>
    <property type="match status" value="1"/>
</dbReference>
<evidence type="ECO:0000313" key="1">
    <source>
        <dbReference type="EMBL" id="SEO18994.1"/>
    </source>
</evidence>
<organism evidence="1 2">
    <name type="scientific">Mucilaginibacter gossypiicola</name>
    <dbReference type="NCBI Taxonomy" id="551995"/>
    <lineage>
        <taxon>Bacteria</taxon>
        <taxon>Pseudomonadati</taxon>
        <taxon>Bacteroidota</taxon>
        <taxon>Sphingobacteriia</taxon>
        <taxon>Sphingobacteriales</taxon>
        <taxon>Sphingobacteriaceae</taxon>
        <taxon>Mucilaginibacter</taxon>
    </lineage>
</organism>
<dbReference type="STRING" id="551995.SAMN05192574_1067"/>
<evidence type="ECO:0000313" key="2">
    <source>
        <dbReference type="Proteomes" id="UP000198942"/>
    </source>
</evidence>
<proteinExistence type="predicted"/>
<keyword evidence="2" id="KW-1185">Reference proteome</keyword>
<reference evidence="2" key="1">
    <citation type="submission" date="2016-10" db="EMBL/GenBank/DDBJ databases">
        <authorList>
            <person name="Varghese N."/>
            <person name="Submissions S."/>
        </authorList>
    </citation>
    <scope>NUCLEOTIDE SEQUENCE [LARGE SCALE GENOMIC DNA]</scope>
    <source>
        <strain evidence="2">Gh-48</strain>
    </source>
</reference>
<dbReference type="EMBL" id="FOCL01000006">
    <property type="protein sequence ID" value="SEO18994.1"/>
    <property type="molecule type" value="Genomic_DNA"/>
</dbReference>
<protein>
    <submittedName>
        <fullName evidence="1">Mannitol repressor</fullName>
    </submittedName>
</protein>
<dbReference type="PANTHER" id="PTHR37941">
    <property type="entry name" value="FUMARASE E-RELATED"/>
    <property type="match status" value="1"/>
</dbReference>
<accession>A0A1H8MP36</accession>
<dbReference type="Proteomes" id="UP000198942">
    <property type="component" value="Unassembled WGS sequence"/>
</dbReference>
<dbReference type="InterPro" id="IPR038026">
    <property type="entry name" value="MtlR-like_sf"/>
</dbReference>
<dbReference type="OrthoDB" id="9814134at2"/>
<gene>
    <name evidence="1" type="ORF">SAMN05192574_1067</name>
</gene>
<sequence length="180" mass="20528">MSGEHILTGKAAQRYLDLNNALLKFSELFQYNEGDDRAIVIIGGSYLDIVLEHVLLAFFPEDDSEVDRLIQYDQPLGTFGNKVRMAYCLGLIEKVVKDDLKLVGKIRNRFAHDLYVTFEDKTIKSWCNELKWHKISMMANPPEGATTRDLYQVGVNQLITFLNGAVAIGRGDKRKIRNNF</sequence>
<dbReference type="SUPFAM" id="SSF158668">
    <property type="entry name" value="MtlR-like"/>
    <property type="match status" value="1"/>
</dbReference>